<keyword evidence="3" id="KW-0813">Transport</keyword>
<dbReference type="GO" id="GO:0005524">
    <property type="term" value="F:ATP binding"/>
    <property type="evidence" value="ECO:0007669"/>
    <property type="project" value="UniProtKB-KW"/>
</dbReference>
<dbReference type="GO" id="GO:0030659">
    <property type="term" value="C:cytoplasmic vesicle membrane"/>
    <property type="evidence" value="ECO:0007669"/>
    <property type="project" value="TreeGrafter"/>
</dbReference>
<dbReference type="AlphaFoldDB" id="A0A146LTS6"/>
<feature type="domain" description="ABC transporter" evidence="10">
    <location>
        <begin position="76"/>
        <end position="315"/>
    </location>
</feature>
<evidence type="ECO:0000256" key="5">
    <source>
        <dbReference type="ARBA" id="ARBA00022741"/>
    </source>
</evidence>
<accession>A0A146LTS6</accession>
<feature type="non-terminal residue" evidence="11">
    <location>
        <position position="1"/>
    </location>
</feature>
<keyword evidence="6" id="KW-0067">ATP-binding</keyword>
<dbReference type="PANTHER" id="PTHR48041:SF139">
    <property type="entry name" value="PROTEIN SCARLET"/>
    <property type="match status" value="1"/>
</dbReference>
<feature type="transmembrane region" description="Helical" evidence="9">
    <location>
        <begin position="455"/>
        <end position="473"/>
    </location>
</feature>
<evidence type="ECO:0000256" key="8">
    <source>
        <dbReference type="ARBA" id="ARBA00023136"/>
    </source>
</evidence>
<feature type="transmembrane region" description="Helical" evidence="9">
    <location>
        <begin position="423"/>
        <end position="443"/>
    </location>
</feature>
<dbReference type="GO" id="GO:0140359">
    <property type="term" value="F:ABC-type transporter activity"/>
    <property type="evidence" value="ECO:0007669"/>
    <property type="project" value="InterPro"/>
</dbReference>
<evidence type="ECO:0000256" key="1">
    <source>
        <dbReference type="ARBA" id="ARBA00004141"/>
    </source>
</evidence>
<dbReference type="PROSITE" id="PS50893">
    <property type="entry name" value="ABC_TRANSPORTER_2"/>
    <property type="match status" value="1"/>
</dbReference>
<dbReference type="InterPro" id="IPR003439">
    <property type="entry name" value="ABC_transporter-like_ATP-bd"/>
</dbReference>
<dbReference type="Pfam" id="PF01061">
    <property type="entry name" value="ABC2_membrane"/>
    <property type="match status" value="1"/>
</dbReference>
<keyword evidence="5" id="KW-0547">Nucleotide-binding</keyword>
<protein>
    <submittedName>
        <fullName evidence="11">Protein scarlet</fullName>
    </submittedName>
</protein>
<sequence length="679" mass="75674">FSPNGVSVRAPCSSHSFANFLVFSPILKTRFYLDTMDALREPLKVSVENGGGNTPSPTQSPSRGLTLSWHKLSVWVKKKDEEKSTWFTKRTTDTKILSKVCGISEPGSIMAILGPSGAGKTTLLATVSQRLKGDVKGDILVNGKQISKELMLRVSGFVPQKDLCLESLTVYEHLQFMAKMKMDRNTKTAARNQRILALLSELGIVDCKNKRISILSGGERKRLSVAVQLLTDPALLFCDEPTTGLDSYSAMSVVEQLRRLAGNGKSIICTIHQPASGLLDMFDCVYLLVAGGRMALYSSTSAALGYFNRMGIVCPPTYNLAEFLVSQLAIEEDAASIKRVNNIVSSYKKSEEFSALKKRLESEIINGQFTIMNEPTDKYDSICQPSSEFDRFIAMNPPSQFVQLRWLTWRSFLDMYRNPQVHFIRLLLYLFLALLISVPYVGLEVDQEGIQNLQGFLYLVIVETIFTYTYSVTHTFPSEIPILLREVDNGLYTPAAYYISKMITLMPRSLTEPLIFSIISFNIPGLVGGFLGYVRLSIPVTAAAITATAYGCLISAYFESISSASMISVPFEQICLLFCGIYMALSDVPFHFKWVKYISMFYYGLEAISILQWTQITDIPCSAKKGAPCIKTGEGVLENYGYDKNHFALDMVGLGIMYVVCHSLGYLAFWRRSKQQAAY</sequence>
<reference evidence="11" key="1">
    <citation type="journal article" date="2016" name="Gigascience">
        <title>De novo construction of an expanded transcriptome assembly for the western tarnished plant bug, Lygus hesperus.</title>
        <authorList>
            <person name="Tassone E.E."/>
            <person name="Geib S.M."/>
            <person name="Hall B."/>
            <person name="Fabrick J.A."/>
            <person name="Brent C.S."/>
            <person name="Hull J.J."/>
        </authorList>
    </citation>
    <scope>NUCLEOTIDE SEQUENCE</scope>
</reference>
<dbReference type="GO" id="GO:0005886">
    <property type="term" value="C:plasma membrane"/>
    <property type="evidence" value="ECO:0007669"/>
    <property type="project" value="TreeGrafter"/>
</dbReference>
<dbReference type="SUPFAM" id="SSF52540">
    <property type="entry name" value="P-loop containing nucleoside triphosphate hydrolases"/>
    <property type="match status" value="1"/>
</dbReference>
<evidence type="ECO:0000313" key="11">
    <source>
        <dbReference type="EMBL" id="JAQ11123.1"/>
    </source>
</evidence>
<dbReference type="PROSITE" id="PS00211">
    <property type="entry name" value="ABC_TRANSPORTER_1"/>
    <property type="match status" value="1"/>
</dbReference>
<dbReference type="Pfam" id="PF00005">
    <property type="entry name" value="ABC_tran"/>
    <property type="match status" value="1"/>
</dbReference>
<comment type="similarity">
    <text evidence="2">Belongs to the ABC transporter superfamily. ABCG family. Eye pigment precursor importer (TC 3.A.1.204) subfamily.</text>
</comment>
<dbReference type="InterPro" id="IPR003593">
    <property type="entry name" value="AAA+_ATPase"/>
</dbReference>
<dbReference type="InterPro" id="IPR050352">
    <property type="entry name" value="ABCG_transporters"/>
</dbReference>
<proteinExistence type="inferred from homology"/>
<feature type="transmembrane region" description="Helical" evidence="9">
    <location>
        <begin position="540"/>
        <end position="558"/>
    </location>
</feature>
<keyword evidence="8 9" id="KW-0472">Membrane</keyword>
<dbReference type="SMART" id="SM00382">
    <property type="entry name" value="AAA"/>
    <property type="match status" value="1"/>
</dbReference>
<evidence type="ECO:0000256" key="3">
    <source>
        <dbReference type="ARBA" id="ARBA00022448"/>
    </source>
</evidence>
<feature type="transmembrane region" description="Helical" evidence="9">
    <location>
        <begin position="597"/>
        <end position="616"/>
    </location>
</feature>
<dbReference type="InterPro" id="IPR027417">
    <property type="entry name" value="P-loop_NTPase"/>
</dbReference>
<name>A0A146LTS6_LYGHE</name>
<evidence type="ECO:0000256" key="6">
    <source>
        <dbReference type="ARBA" id="ARBA00022840"/>
    </source>
</evidence>
<evidence type="ECO:0000256" key="7">
    <source>
        <dbReference type="ARBA" id="ARBA00022989"/>
    </source>
</evidence>
<evidence type="ECO:0000259" key="10">
    <source>
        <dbReference type="PROSITE" id="PS50893"/>
    </source>
</evidence>
<keyword evidence="7 9" id="KW-1133">Transmembrane helix</keyword>
<comment type="subcellular location">
    <subcellularLocation>
        <location evidence="1">Membrane</location>
        <topology evidence="1">Multi-pass membrane protein</topology>
    </subcellularLocation>
</comment>
<keyword evidence="4 9" id="KW-0812">Transmembrane</keyword>
<dbReference type="EMBL" id="GDHC01007506">
    <property type="protein sequence ID" value="JAQ11123.1"/>
    <property type="molecule type" value="Transcribed_RNA"/>
</dbReference>
<dbReference type="PANTHER" id="PTHR48041">
    <property type="entry name" value="ABC TRANSPORTER G FAMILY MEMBER 28"/>
    <property type="match status" value="1"/>
</dbReference>
<dbReference type="InterPro" id="IPR013525">
    <property type="entry name" value="ABC2_TM"/>
</dbReference>
<evidence type="ECO:0000256" key="4">
    <source>
        <dbReference type="ARBA" id="ARBA00022692"/>
    </source>
</evidence>
<evidence type="ECO:0000256" key="2">
    <source>
        <dbReference type="ARBA" id="ARBA00005814"/>
    </source>
</evidence>
<feature type="transmembrane region" description="Helical" evidence="9">
    <location>
        <begin position="564"/>
        <end position="585"/>
    </location>
</feature>
<feature type="transmembrane region" description="Helical" evidence="9">
    <location>
        <begin position="647"/>
        <end position="669"/>
    </location>
</feature>
<dbReference type="InterPro" id="IPR017871">
    <property type="entry name" value="ABC_transporter-like_CS"/>
</dbReference>
<gene>
    <name evidence="11" type="primary">st_13</name>
    <name evidence="11" type="ORF">g.50346</name>
</gene>
<feature type="transmembrane region" description="Helical" evidence="9">
    <location>
        <begin position="514"/>
        <end position="533"/>
    </location>
</feature>
<evidence type="ECO:0000256" key="9">
    <source>
        <dbReference type="SAM" id="Phobius"/>
    </source>
</evidence>
<dbReference type="Gene3D" id="3.40.50.300">
    <property type="entry name" value="P-loop containing nucleotide triphosphate hydrolases"/>
    <property type="match status" value="1"/>
</dbReference>
<organism evidence="11">
    <name type="scientific">Lygus hesperus</name>
    <name type="common">Western plant bug</name>
    <dbReference type="NCBI Taxonomy" id="30085"/>
    <lineage>
        <taxon>Eukaryota</taxon>
        <taxon>Metazoa</taxon>
        <taxon>Ecdysozoa</taxon>
        <taxon>Arthropoda</taxon>
        <taxon>Hexapoda</taxon>
        <taxon>Insecta</taxon>
        <taxon>Pterygota</taxon>
        <taxon>Neoptera</taxon>
        <taxon>Paraneoptera</taxon>
        <taxon>Hemiptera</taxon>
        <taxon>Heteroptera</taxon>
        <taxon>Panheteroptera</taxon>
        <taxon>Cimicomorpha</taxon>
        <taxon>Miridae</taxon>
        <taxon>Mirini</taxon>
        <taxon>Lygus</taxon>
    </lineage>
</organism>
<dbReference type="GO" id="GO:0016887">
    <property type="term" value="F:ATP hydrolysis activity"/>
    <property type="evidence" value="ECO:0007669"/>
    <property type="project" value="InterPro"/>
</dbReference>